<comment type="caution">
    <text evidence="2">The sequence shown here is derived from an EMBL/GenBank/DDBJ whole genome shotgun (WGS) entry which is preliminary data.</text>
</comment>
<reference evidence="2" key="1">
    <citation type="submission" date="2023-10" db="EMBL/GenBank/DDBJ databases">
        <title>Genome assembly of Pristionchus species.</title>
        <authorList>
            <person name="Yoshida K."/>
            <person name="Sommer R.J."/>
        </authorList>
    </citation>
    <scope>NUCLEOTIDE SEQUENCE</scope>
    <source>
        <strain evidence="2">RS0144</strain>
    </source>
</reference>
<keyword evidence="3" id="KW-1185">Reference proteome</keyword>
<proteinExistence type="predicted"/>
<name>A0AAV5U5I4_9BILA</name>
<evidence type="ECO:0000313" key="3">
    <source>
        <dbReference type="Proteomes" id="UP001432027"/>
    </source>
</evidence>
<evidence type="ECO:0000256" key="1">
    <source>
        <dbReference type="SAM" id="SignalP"/>
    </source>
</evidence>
<accession>A0AAV5U5I4</accession>
<feature type="non-terminal residue" evidence="2">
    <location>
        <position position="1"/>
    </location>
</feature>
<gene>
    <name evidence="2" type="ORF">PENTCL1PPCAC_23734</name>
</gene>
<feature type="signal peptide" evidence="1">
    <location>
        <begin position="1"/>
        <end position="44"/>
    </location>
</feature>
<sequence>LLLHSLSSSPIARGGFSARVCTKKRLRCPLQLLLLVVAASVVVSDRELPEWNKCGITKLCIIHKSCADTQSADKGWTTFTSPQFNPVDLTPPTHFEKYCKRPLVWASEALVIMRDVKVTKEDGMTLFFKSINTLRPKILCKNDNALADEAHSFLVNDMDDNSDPYVYCILKISVRDSTDIRKKIT</sequence>
<dbReference type="AlphaFoldDB" id="A0AAV5U5I4"/>
<dbReference type="Proteomes" id="UP001432027">
    <property type="component" value="Unassembled WGS sequence"/>
</dbReference>
<protein>
    <submittedName>
        <fullName evidence="2">Uncharacterized protein</fullName>
    </submittedName>
</protein>
<dbReference type="EMBL" id="BTSX01000005">
    <property type="protein sequence ID" value="GMT01560.1"/>
    <property type="molecule type" value="Genomic_DNA"/>
</dbReference>
<keyword evidence="1" id="KW-0732">Signal</keyword>
<evidence type="ECO:0000313" key="2">
    <source>
        <dbReference type="EMBL" id="GMT01560.1"/>
    </source>
</evidence>
<feature type="chain" id="PRO_5043641293" evidence="1">
    <location>
        <begin position="45"/>
        <end position="185"/>
    </location>
</feature>
<organism evidence="2 3">
    <name type="scientific">Pristionchus entomophagus</name>
    <dbReference type="NCBI Taxonomy" id="358040"/>
    <lineage>
        <taxon>Eukaryota</taxon>
        <taxon>Metazoa</taxon>
        <taxon>Ecdysozoa</taxon>
        <taxon>Nematoda</taxon>
        <taxon>Chromadorea</taxon>
        <taxon>Rhabditida</taxon>
        <taxon>Rhabditina</taxon>
        <taxon>Diplogasteromorpha</taxon>
        <taxon>Diplogasteroidea</taxon>
        <taxon>Neodiplogasteridae</taxon>
        <taxon>Pristionchus</taxon>
    </lineage>
</organism>